<keyword evidence="4" id="KW-1003">Cell membrane</keyword>
<evidence type="ECO:0000256" key="3">
    <source>
        <dbReference type="ARBA" id="ARBA00022448"/>
    </source>
</evidence>
<keyword evidence="3" id="KW-0813">Transport</keyword>
<evidence type="ECO:0000256" key="4">
    <source>
        <dbReference type="ARBA" id="ARBA00022475"/>
    </source>
</evidence>
<organism evidence="12 13">
    <name type="scientific">Bacteroides salyersiae</name>
    <dbReference type="NCBI Taxonomy" id="291644"/>
    <lineage>
        <taxon>Bacteria</taxon>
        <taxon>Pseudomonadati</taxon>
        <taxon>Bacteroidota</taxon>
        <taxon>Bacteroidia</taxon>
        <taxon>Bacteroidales</taxon>
        <taxon>Bacteroidaceae</taxon>
        <taxon>Bacteroides</taxon>
    </lineage>
</organism>
<protein>
    <submittedName>
        <fullName evidence="12">TonB family protein</fullName>
    </submittedName>
</protein>
<dbReference type="FunFam" id="3.30.1150.10:FF:000002">
    <property type="entry name" value="Energy transducer TonB"/>
    <property type="match status" value="1"/>
</dbReference>
<evidence type="ECO:0000256" key="6">
    <source>
        <dbReference type="ARBA" id="ARBA00022692"/>
    </source>
</evidence>
<evidence type="ECO:0000256" key="7">
    <source>
        <dbReference type="ARBA" id="ARBA00022927"/>
    </source>
</evidence>
<dbReference type="Proteomes" id="UP000422221">
    <property type="component" value="Unassembled WGS sequence"/>
</dbReference>
<proteinExistence type="inferred from homology"/>
<dbReference type="GO" id="GO:0015031">
    <property type="term" value="P:protein transport"/>
    <property type="evidence" value="ECO:0007669"/>
    <property type="project" value="UniProtKB-KW"/>
</dbReference>
<comment type="subcellular location">
    <subcellularLocation>
        <location evidence="1">Cell inner membrane</location>
        <topology evidence="1">Single-pass membrane protein</topology>
        <orientation evidence="1">Periplasmic side</orientation>
    </subcellularLocation>
</comment>
<accession>A0A7J4XKD4</accession>
<dbReference type="PANTHER" id="PTHR33446:SF2">
    <property type="entry name" value="PROTEIN TONB"/>
    <property type="match status" value="1"/>
</dbReference>
<dbReference type="GO" id="GO:0055085">
    <property type="term" value="P:transmembrane transport"/>
    <property type="evidence" value="ECO:0007669"/>
    <property type="project" value="InterPro"/>
</dbReference>
<evidence type="ECO:0000256" key="1">
    <source>
        <dbReference type="ARBA" id="ARBA00004383"/>
    </source>
</evidence>
<comment type="caution">
    <text evidence="12">The sequence shown here is derived from an EMBL/GenBank/DDBJ whole genome shotgun (WGS) entry which is preliminary data.</text>
</comment>
<comment type="similarity">
    <text evidence="2">Belongs to the TonB family.</text>
</comment>
<evidence type="ECO:0000256" key="10">
    <source>
        <dbReference type="SAM" id="Phobius"/>
    </source>
</evidence>
<dbReference type="PANTHER" id="PTHR33446">
    <property type="entry name" value="PROTEIN TONB-RELATED"/>
    <property type="match status" value="1"/>
</dbReference>
<evidence type="ECO:0000313" key="13">
    <source>
        <dbReference type="Proteomes" id="UP000422221"/>
    </source>
</evidence>
<evidence type="ECO:0000256" key="9">
    <source>
        <dbReference type="ARBA" id="ARBA00023136"/>
    </source>
</evidence>
<evidence type="ECO:0000313" key="12">
    <source>
        <dbReference type="EMBL" id="KAA3766752.1"/>
    </source>
</evidence>
<feature type="transmembrane region" description="Helical" evidence="10">
    <location>
        <begin position="6"/>
        <end position="25"/>
    </location>
</feature>
<dbReference type="RefSeq" id="WP_007480986.1">
    <property type="nucleotide sequence ID" value="NZ_CP081902.1"/>
</dbReference>
<dbReference type="GO" id="GO:0098797">
    <property type="term" value="C:plasma membrane protein complex"/>
    <property type="evidence" value="ECO:0007669"/>
    <property type="project" value="TreeGrafter"/>
</dbReference>
<dbReference type="Pfam" id="PF03544">
    <property type="entry name" value="TonB_C"/>
    <property type="match status" value="1"/>
</dbReference>
<evidence type="ECO:0000256" key="2">
    <source>
        <dbReference type="ARBA" id="ARBA00006555"/>
    </source>
</evidence>
<evidence type="ECO:0000256" key="5">
    <source>
        <dbReference type="ARBA" id="ARBA00022519"/>
    </source>
</evidence>
<feature type="transmembrane region" description="Helical" evidence="10">
    <location>
        <begin position="93"/>
        <end position="113"/>
    </location>
</feature>
<dbReference type="NCBIfam" id="TIGR01352">
    <property type="entry name" value="tonB_Cterm"/>
    <property type="match status" value="1"/>
</dbReference>
<dbReference type="AlphaFoldDB" id="A0A7J4XKD4"/>
<feature type="domain" description="TonB C-terminal" evidence="11">
    <location>
        <begin position="340"/>
        <end position="430"/>
    </location>
</feature>
<keyword evidence="7" id="KW-0653">Protein transport</keyword>
<keyword evidence="8 10" id="KW-1133">Transmembrane helix</keyword>
<dbReference type="InterPro" id="IPR006260">
    <property type="entry name" value="TonB/TolA_C"/>
</dbReference>
<reference evidence="12 13" key="1">
    <citation type="journal article" date="2019" name="Nat. Med.">
        <title>A library of human gut bacterial isolates paired with longitudinal multiomics data enables mechanistic microbiome research.</title>
        <authorList>
            <person name="Poyet M."/>
            <person name="Groussin M."/>
            <person name="Gibbons S.M."/>
            <person name="Avila-Pacheco J."/>
            <person name="Jiang X."/>
            <person name="Kearney S.M."/>
            <person name="Perrotta A.R."/>
            <person name="Berdy B."/>
            <person name="Zhao S."/>
            <person name="Lieberman T.D."/>
            <person name="Swanson P.K."/>
            <person name="Smith M."/>
            <person name="Roesemann S."/>
            <person name="Alexander J.E."/>
            <person name="Rich S.A."/>
            <person name="Livny J."/>
            <person name="Vlamakis H."/>
            <person name="Clish C."/>
            <person name="Bullock K."/>
            <person name="Deik A."/>
            <person name="Scott J."/>
            <person name="Pierce K.A."/>
            <person name="Xavier R.J."/>
            <person name="Alm E.J."/>
        </authorList>
    </citation>
    <scope>NUCLEOTIDE SEQUENCE [LARGE SCALE GENOMIC DNA]</scope>
    <source>
        <strain evidence="12 13">BIOML-A10</strain>
    </source>
</reference>
<dbReference type="InterPro" id="IPR037682">
    <property type="entry name" value="TonB_C"/>
</dbReference>
<evidence type="ECO:0000256" key="8">
    <source>
        <dbReference type="ARBA" id="ARBA00022989"/>
    </source>
</evidence>
<keyword evidence="6 10" id="KW-0812">Transmembrane</keyword>
<dbReference type="InterPro" id="IPR051045">
    <property type="entry name" value="TonB-dependent_transducer"/>
</dbReference>
<dbReference type="CDD" id="cd07341">
    <property type="entry name" value="M56_BlaR1_MecR1_like"/>
    <property type="match status" value="1"/>
</dbReference>
<feature type="transmembrane region" description="Helical" evidence="10">
    <location>
        <begin position="187"/>
        <end position="206"/>
    </location>
</feature>
<keyword evidence="9 10" id="KW-0472">Membrane</keyword>
<sequence length="430" mass="49587">MTLFILYFIKVNVALAVLYLFYKLLFSKDTFFGLRRLMLILIYITAFTYPLLNFSNWIITDSGSVTGQVVSTLYKKVLPEITVFSNVTTEPTVYSWAMMLLAGIYLTGVIFLLTRTLMEIWKTSITLHRSKKTEIDGIRVCLADAKQEPYSFFKWIYIHPDRHSVKEIKEILVHEQTHVRELHSADILLAQIAIIICWINPFAWLIRSEMRINHEYLADRKVIANGYDKKTYQYHLLGLEHTQLAAANLYNNFSVLPLKNRIKMLNRKRTRNIMKSKYLMFIPVAALLVLFSNCTNTAEEATKEEEKVDVKFVPTEVKSDTIDTQDEVLDMVEVMPEFPGGVKALMSYLAKNIEYPKEAENAGMQGRVVVQFVVNTDGSIEDAKVVRAVDPLLDQEAIRVINTMPKWKPGMQDGKTVRVKYTVPIMFRLK</sequence>
<gene>
    <name evidence="12" type="ORF">F3F73_07710</name>
</gene>
<dbReference type="SUPFAM" id="SSF74653">
    <property type="entry name" value="TolA/TonB C-terminal domain"/>
    <property type="match status" value="1"/>
</dbReference>
<keyword evidence="5" id="KW-0997">Cell inner membrane</keyword>
<dbReference type="GO" id="GO:0031992">
    <property type="term" value="F:energy transducer activity"/>
    <property type="evidence" value="ECO:0007669"/>
    <property type="project" value="TreeGrafter"/>
</dbReference>
<dbReference type="InterPro" id="IPR008756">
    <property type="entry name" value="Peptidase_M56"/>
</dbReference>
<evidence type="ECO:0000259" key="11">
    <source>
        <dbReference type="PROSITE" id="PS52015"/>
    </source>
</evidence>
<dbReference type="EMBL" id="VWMK01000006">
    <property type="protein sequence ID" value="KAA3766752.1"/>
    <property type="molecule type" value="Genomic_DNA"/>
</dbReference>
<feature type="transmembrane region" description="Helical" evidence="10">
    <location>
        <begin position="37"/>
        <end position="59"/>
    </location>
</feature>
<dbReference type="PROSITE" id="PS52015">
    <property type="entry name" value="TONB_CTD"/>
    <property type="match status" value="1"/>
</dbReference>
<name>A0A7J4XKD4_9BACE</name>
<dbReference type="Gene3D" id="3.30.1150.10">
    <property type="match status" value="1"/>
</dbReference>
<dbReference type="Pfam" id="PF05569">
    <property type="entry name" value="Peptidase_M56"/>
    <property type="match status" value="1"/>
</dbReference>